<organism evidence="2 3">
    <name type="scientific">Streptomyces clavifer</name>
    <dbReference type="NCBI Taxonomy" id="68188"/>
    <lineage>
        <taxon>Bacteria</taxon>
        <taxon>Bacillati</taxon>
        <taxon>Actinomycetota</taxon>
        <taxon>Actinomycetes</taxon>
        <taxon>Kitasatosporales</taxon>
        <taxon>Streptomycetaceae</taxon>
        <taxon>Streptomyces</taxon>
    </lineage>
</organism>
<evidence type="ECO:0000313" key="2">
    <source>
        <dbReference type="EMBL" id="MBP2363384.1"/>
    </source>
</evidence>
<name>A0ABS4VIG2_9ACTN</name>
<comment type="caution">
    <text evidence="2">The sequence shown here is derived from an EMBL/GenBank/DDBJ whole genome shotgun (WGS) entry which is preliminary data.</text>
</comment>
<protein>
    <submittedName>
        <fullName evidence="2">Uncharacterized protein</fullName>
    </submittedName>
</protein>
<dbReference type="RefSeq" id="WP_209471416.1">
    <property type="nucleotide sequence ID" value="NZ_JAGINS010000002.1"/>
</dbReference>
<proteinExistence type="predicted"/>
<keyword evidence="3" id="KW-1185">Reference proteome</keyword>
<sequence>MSDAGSEGARLERGSLSGIRRAVYQEAGPDYPHGIGFVTAAPKGAQDKQRSGFEYVWSAVTGRAGTWRRPLRGARPAQQLGFTQPMSSGWA</sequence>
<reference evidence="2 3" key="1">
    <citation type="submission" date="2021-03" db="EMBL/GenBank/DDBJ databases">
        <title>Sequencing the genomes of 1000 actinobacteria strains.</title>
        <authorList>
            <person name="Klenk H.-P."/>
        </authorList>
    </citation>
    <scope>NUCLEOTIDE SEQUENCE [LARGE SCALE GENOMIC DNA]</scope>
    <source>
        <strain evidence="2 3">DSM 40843</strain>
    </source>
</reference>
<accession>A0ABS4VIG2</accession>
<feature type="compositionally biased region" description="Polar residues" evidence="1">
    <location>
        <begin position="80"/>
        <end position="91"/>
    </location>
</feature>
<evidence type="ECO:0000313" key="3">
    <source>
        <dbReference type="Proteomes" id="UP001519311"/>
    </source>
</evidence>
<dbReference type="Proteomes" id="UP001519311">
    <property type="component" value="Unassembled WGS sequence"/>
</dbReference>
<gene>
    <name evidence="2" type="ORF">JOF59_005876</name>
</gene>
<feature type="region of interest" description="Disordered" evidence="1">
    <location>
        <begin position="68"/>
        <end position="91"/>
    </location>
</feature>
<dbReference type="EMBL" id="JAGINS010000002">
    <property type="protein sequence ID" value="MBP2363384.1"/>
    <property type="molecule type" value="Genomic_DNA"/>
</dbReference>
<evidence type="ECO:0000256" key="1">
    <source>
        <dbReference type="SAM" id="MobiDB-lite"/>
    </source>
</evidence>